<dbReference type="PROSITE" id="PS50294">
    <property type="entry name" value="WD_REPEATS_REGION"/>
    <property type="match status" value="2"/>
</dbReference>
<dbReference type="InterPro" id="IPR051179">
    <property type="entry name" value="WD_repeat_multifunction"/>
</dbReference>
<evidence type="ECO:0000313" key="6">
    <source>
        <dbReference type="EMBL" id="KAH3666256.1"/>
    </source>
</evidence>
<comment type="caution">
    <text evidence="6">The sequence shown here is derived from an EMBL/GenBank/DDBJ whole genome shotgun (WGS) entry which is preliminary data.</text>
</comment>
<evidence type="ECO:0000256" key="3">
    <source>
        <dbReference type="ARBA" id="ARBA00022942"/>
    </source>
</evidence>
<dbReference type="GeneID" id="70236410"/>
<reference evidence="6" key="1">
    <citation type="journal article" date="2021" name="Open Biol.">
        <title>Shared evolutionary footprints suggest mitochondrial oxidative damage underlies multiple complex I losses in fungi.</title>
        <authorList>
            <person name="Schikora-Tamarit M.A."/>
            <person name="Marcet-Houben M."/>
            <person name="Nosek J."/>
            <person name="Gabaldon T."/>
        </authorList>
    </citation>
    <scope>NUCLEOTIDE SEQUENCE</scope>
    <source>
        <strain evidence="6">CBS6075</strain>
    </source>
</reference>
<dbReference type="GO" id="GO:0000502">
    <property type="term" value="C:proteasome complex"/>
    <property type="evidence" value="ECO:0007669"/>
    <property type="project" value="UniProtKB-KW"/>
</dbReference>
<dbReference type="Gene3D" id="2.130.10.10">
    <property type="entry name" value="YVTN repeat-like/Quinoprotein amine dehydrogenase"/>
    <property type="match status" value="1"/>
</dbReference>
<dbReference type="SUPFAM" id="SSF50978">
    <property type="entry name" value="WD40 repeat-like"/>
    <property type="match status" value="1"/>
</dbReference>
<dbReference type="PANTHER" id="PTHR19857:SF19">
    <property type="entry name" value="26S PROTEASOME REGULATORY SUBUNIT RPN14"/>
    <property type="match status" value="1"/>
</dbReference>
<evidence type="ECO:0000256" key="2">
    <source>
        <dbReference type="ARBA" id="ARBA00022737"/>
    </source>
</evidence>
<keyword evidence="1 5" id="KW-0853">WD repeat</keyword>
<dbReference type="InterPro" id="IPR015943">
    <property type="entry name" value="WD40/YVTN_repeat-like_dom_sf"/>
</dbReference>
<evidence type="ECO:0000256" key="4">
    <source>
        <dbReference type="ARBA" id="ARBA00038321"/>
    </source>
</evidence>
<reference evidence="6" key="2">
    <citation type="submission" date="2021-01" db="EMBL/GenBank/DDBJ databases">
        <authorList>
            <person name="Schikora-Tamarit M.A."/>
        </authorList>
    </citation>
    <scope>NUCLEOTIDE SEQUENCE</scope>
    <source>
        <strain evidence="6">CBS6075</strain>
    </source>
</reference>
<dbReference type="InterPro" id="IPR036322">
    <property type="entry name" value="WD40_repeat_dom_sf"/>
</dbReference>
<dbReference type="EMBL" id="JAEUBE010000295">
    <property type="protein sequence ID" value="KAH3666256.1"/>
    <property type="molecule type" value="Genomic_DNA"/>
</dbReference>
<feature type="repeat" description="WD" evidence="5">
    <location>
        <begin position="160"/>
        <end position="201"/>
    </location>
</feature>
<evidence type="ECO:0000256" key="1">
    <source>
        <dbReference type="ARBA" id="ARBA00022574"/>
    </source>
</evidence>
<dbReference type="Pfam" id="PF00400">
    <property type="entry name" value="WD40"/>
    <property type="match status" value="2"/>
</dbReference>
<protein>
    <submittedName>
        <fullName evidence="6">Uncharacterized protein</fullName>
    </submittedName>
</protein>
<keyword evidence="3" id="KW-0647">Proteasome</keyword>
<comment type="similarity">
    <text evidence="4">Belongs to the WD repeat PAAF1/RPN14 family.</text>
</comment>
<evidence type="ECO:0000256" key="5">
    <source>
        <dbReference type="PROSITE-ProRule" id="PRU00221"/>
    </source>
</evidence>
<keyword evidence="2" id="KW-0677">Repeat</keyword>
<evidence type="ECO:0000313" key="7">
    <source>
        <dbReference type="Proteomes" id="UP000769157"/>
    </source>
</evidence>
<name>A0A9P8T4Z3_9ASCO</name>
<dbReference type="Proteomes" id="UP000769157">
    <property type="component" value="Unassembled WGS sequence"/>
</dbReference>
<gene>
    <name evidence="6" type="ORF">OGAPHI_004445</name>
</gene>
<organism evidence="6 7">
    <name type="scientific">Ogataea philodendri</name>
    <dbReference type="NCBI Taxonomy" id="1378263"/>
    <lineage>
        <taxon>Eukaryota</taxon>
        <taxon>Fungi</taxon>
        <taxon>Dikarya</taxon>
        <taxon>Ascomycota</taxon>
        <taxon>Saccharomycotina</taxon>
        <taxon>Pichiomycetes</taxon>
        <taxon>Pichiales</taxon>
        <taxon>Pichiaceae</taxon>
        <taxon>Ogataea</taxon>
    </lineage>
</organism>
<dbReference type="InterPro" id="IPR001680">
    <property type="entry name" value="WD40_rpt"/>
</dbReference>
<dbReference type="AlphaFoldDB" id="A0A9P8T4Z3"/>
<dbReference type="SMART" id="SM00320">
    <property type="entry name" value="WD40"/>
    <property type="match status" value="4"/>
</dbReference>
<dbReference type="RefSeq" id="XP_046061460.1">
    <property type="nucleotide sequence ID" value="XM_046205524.1"/>
</dbReference>
<keyword evidence="7" id="KW-1185">Reference proteome</keyword>
<proteinExistence type="inferred from homology"/>
<feature type="repeat" description="WD" evidence="5">
    <location>
        <begin position="118"/>
        <end position="159"/>
    </location>
</feature>
<accession>A0A9P8T4Z3</accession>
<sequence>MIDEAVIQRDFRAVIDDARRGAVAREAFWVRVNGQRHDFECAGDSVRALGDWQFGQDADTVVLSNGSKTVRIGLADSRAESELDVSCVATTVDGDLALGSANGALEFARTDGTFQTIANAHYANVLDVQFFPSKQVVASMGLDYSVKIWSFLDGSNPRTLRKHTASLTGLAIIGKGRNVVTGARDGAVYVWQCATGEAVWEFRRVREPCDPVVGLAVLDDGTVSDQAAAVQDTIFFEMQGKNLLVAHESGVVAIYDMETRSATGELFAGKNITAMDAHEDLLVTGHSDGTVRCFKSYELCWEQKGAEEVRKIQIAQGKIFCLFRQLVALTPKGEQQSILYQEEKPNNFTVANDGVYTASLKAVHKFSHGTRAPVLL</sequence>
<dbReference type="PANTHER" id="PTHR19857">
    <property type="entry name" value="MITOCHONDRIAL DIVISION PROTEIN 1-RELATED"/>
    <property type="match status" value="1"/>
</dbReference>
<dbReference type="PROSITE" id="PS50082">
    <property type="entry name" value="WD_REPEATS_2"/>
    <property type="match status" value="2"/>
</dbReference>
<dbReference type="OrthoDB" id="10257301at2759"/>